<dbReference type="CDD" id="cd19598">
    <property type="entry name" value="serpin77Ba-like_insects"/>
    <property type="match status" value="1"/>
</dbReference>
<organism evidence="6 7">
    <name type="scientific">Vanessa tameamea</name>
    <name type="common">Kamehameha butterfly</name>
    <dbReference type="NCBI Taxonomy" id="334116"/>
    <lineage>
        <taxon>Eukaryota</taxon>
        <taxon>Metazoa</taxon>
        <taxon>Ecdysozoa</taxon>
        <taxon>Arthropoda</taxon>
        <taxon>Hexapoda</taxon>
        <taxon>Insecta</taxon>
        <taxon>Pterygota</taxon>
        <taxon>Neoptera</taxon>
        <taxon>Endopterygota</taxon>
        <taxon>Lepidoptera</taxon>
        <taxon>Glossata</taxon>
        <taxon>Ditrysia</taxon>
        <taxon>Papilionoidea</taxon>
        <taxon>Nymphalidae</taxon>
        <taxon>Nymphalinae</taxon>
        <taxon>Vanessa</taxon>
    </lineage>
</organism>
<dbReference type="GO" id="GO:0004867">
    <property type="term" value="F:serine-type endopeptidase inhibitor activity"/>
    <property type="evidence" value="ECO:0007669"/>
    <property type="project" value="UniProtKB-KW"/>
</dbReference>
<dbReference type="Gene3D" id="2.30.39.10">
    <property type="entry name" value="Alpha-1-antitrypsin, domain 1"/>
    <property type="match status" value="1"/>
</dbReference>
<dbReference type="SUPFAM" id="SSF56574">
    <property type="entry name" value="Serpins"/>
    <property type="match status" value="1"/>
</dbReference>
<dbReference type="InterPro" id="IPR042178">
    <property type="entry name" value="Serpin_sf_1"/>
</dbReference>
<dbReference type="RefSeq" id="XP_064074671.1">
    <property type="nucleotide sequence ID" value="XM_064218601.1"/>
</dbReference>
<evidence type="ECO:0000313" key="6">
    <source>
        <dbReference type="Proteomes" id="UP001652626"/>
    </source>
</evidence>
<dbReference type="InterPro" id="IPR036186">
    <property type="entry name" value="Serpin_sf"/>
</dbReference>
<dbReference type="InterPro" id="IPR042185">
    <property type="entry name" value="Serpin_sf_2"/>
</dbReference>
<keyword evidence="2 7" id="KW-0722">Serine protease inhibitor</keyword>
<sequence length="410" mass="46193">MRDPIILLCLIVLTLCSSQKPVVINKNLHSGLTEKIGNFSMELLYFTAQSQPQGTNLIISPITVWTVLAVIAEGASGETLKQICKALRIFPKRRAAVRKEYQNIAQWLQVNTTTVELQKFNALFVDGASFPLIDFQNAAKEYDTRMISVNFTDSNVTSQLINAAISTVTKGRISKLVESNDLDNSNLILVSALYFKGQWTVPFNASLTKPETFYDSHGNRLGQVNMMYNRHTYPFANIDSLQARVIEIPYGQYKRLSMLIMLPNTGVSLNQMFYNLANISFDVVFEELKVSVEEYADDEVDLFVPRFKIESSLTLMDSLKKMGISDLFDQRNARLPLMTRVPVHVSKIIHKAEIEVTEEGTTASAVTSAEFSNRIGITRFEANRPFCYLIIEKVTNSIAFGGFYHTPSLY</sequence>
<dbReference type="Gene3D" id="3.30.497.10">
    <property type="entry name" value="Antithrombin, subunit I, domain 2"/>
    <property type="match status" value="1"/>
</dbReference>
<evidence type="ECO:0000256" key="1">
    <source>
        <dbReference type="ARBA" id="ARBA00022690"/>
    </source>
</evidence>
<name>A0ABM4ATR3_VANTA</name>
<keyword evidence="1 7" id="KW-0646">Protease inhibitor</keyword>
<dbReference type="PANTHER" id="PTHR11461">
    <property type="entry name" value="SERINE PROTEASE INHIBITOR, SERPIN"/>
    <property type="match status" value="1"/>
</dbReference>
<reference evidence="7" key="1">
    <citation type="submission" date="2025-08" db="UniProtKB">
        <authorList>
            <consortium name="RefSeq"/>
        </authorList>
    </citation>
    <scope>IDENTIFICATION</scope>
    <source>
        <tissue evidence="7">Whole body</tissue>
    </source>
</reference>
<keyword evidence="6" id="KW-1185">Reference proteome</keyword>
<feature type="domain" description="Serpin" evidence="5">
    <location>
        <begin position="41"/>
        <end position="407"/>
    </location>
</feature>
<comment type="similarity">
    <text evidence="3">Belongs to the serpin family.</text>
</comment>
<evidence type="ECO:0000256" key="3">
    <source>
        <dbReference type="RuleBase" id="RU000411"/>
    </source>
</evidence>
<evidence type="ECO:0000256" key="4">
    <source>
        <dbReference type="SAM" id="SignalP"/>
    </source>
</evidence>
<keyword evidence="4" id="KW-0732">Signal</keyword>
<dbReference type="GeneID" id="135193965"/>
<evidence type="ECO:0000313" key="7">
    <source>
        <dbReference type="RefSeq" id="XP_064074671.1"/>
    </source>
</evidence>
<feature type="chain" id="PRO_5045316647" evidence="4">
    <location>
        <begin position="19"/>
        <end position="410"/>
    </location>
</feature>
<dbReference type="InterPro" id="IPR000215">
    <property type="entry name" value="Serpin_fam"/>
</dbReference>
<evidence type="ECO:0000256" key="2">
    <source>
        <dbReference type="ARBA" id="ARBA00022900"/>
    </source>
</evidence>
<dbReference type="InterPro" id="IPR023796">
    <property type="entry name" value="Serpin_dom"/>
</dbReference>
<accession>A0ABM4ATR3</accession>
<protein>
    <submittedName>
        <fullName evidence="7">Serine protease inhibitor 77Ba-like isoform X1</fullName>
    </submittedName>
</protein>
<evidence type="ECO:0000259" key="5">
    <source>
        <dbReference type="SMART" id="SM00093"/>
    </source>
</evidence>
<feature type="signal peptide" evidence="4">
    <location>
        <begin position="1"/>
        <end position="18"/>
    </location>
</feature>
<dbReference type="PANTHER" id="PTHR11461:SF367">
    <property type="entry name" value="GH21475P-RELATED"/>
    <property type="match status" value="1"/>
</dbReference>
<dbReference type="Pfam" id="PF00079">
    <property type="entry name" value="Serpin"/>
    <property type="match status" value="1"/>
</dbReference>
<proteinExistence type="inferred from homology"/>
<dbReference type="SMART" id="SM00093">
    <property type="entry name" value="SERPIN"/>
    <property type="match status" value="1"/>
</dbReference>
<gene>
    <name evidence="7" type="primary">LOC135193965</name>
</gene>
<dbReference type="Proteomes" id="UP001652626">
    <property type="component" value="Chromosome 23"/>
</dbReference>